<dbReference type="GO" id="GO:0016746">
    <property type="term" value="F:acyltransferase activity"/>
    <property type="evidence" value="ECO:0007669"/>
    <property type="project" value="UniProtKB-KW"/>
</dbReference>
<keyword evidence="3" id="KW-1003">Cell membrane</keyword>
<evidence type="ECO:0000313" key="9">
    <source>
        <dbReference type="EMBL" id="MCE5168259.1"/>
    </source>
</evidence>
<feature type="transmembrane region" description="Helical" evidence="7">
    <location>
        <begin position="91"/>
        <end position="113"/>
    </location>
</feature>
<feature type="transmembrane region" description="Helical" evidence="7">
    <location>
        <begin position="162"/>
        <end position="180"/>
    </location>
</feature>
<evidence type="ECO:0000256" key="2">
    <source>
        <dbReference type="ARBA" id="ARBA00007400"/>
    </source>
</evidence>
<dbReference type="EMBL" id="JAJNBZ010000002">
    <property type="protein sequence ID" value="MCE5168259.1"/>
    <property type="molecule type" value="Genomic_DNA"/>
</dbReference>
<dbReference type="InterPro" id="IPR002656">
    <property type="entry name" value="Acyl_transf_3_dom"/>
</dbReference>
<evidence type="ECO:0000256" key="7">
    <source>
        <dbReference type="SAM" id="Phobius"/>
    </source>
</evidence>
<evidence type="ECO:0000256" key="6">
    <source>
        <dbReference type="ARBA" id="ARBA00023136"/>
    </source>
</evidence>
<feature type="transmembrane region" description="Helical" evidence="7">
    <location>
        <begin position="12"/>
        <end position="29"/>
    </location>
</feature>
<keyword evidence="4 7" id="KW-0812">Transmembrane</keyword>
<evidence type="ECO:0000256" key="3">
    <source>
        <dbReference type="ARBA" id="ARBA00022475"/>
    </source>
</evidence>
<evidence type="ECO:0000313" key="10">
    <source>
        <dbReference type="Proteomes" id="UP001199916"/>
    </source>
</evidence>
<reference evidence="9 10" key="1">
    <citation type="submission" date="2021-11" db="EMBL/GenBank/DDBJ databases">
        <title>Draft genome sequence of Paenibacillus profundus YoMME, a new Gram-positive bacteria with exoelectrogenic properties.</title>
        <authorList>
            <person name="Hubenova Y."/>
            <person name="Hubenova E."/>
            <person name="Manasiev Y."/>
            <person name="Peykov S."/>
            <person name="Mitov M."/>
        </authorList>
    </citation>
    <scope>NUCLEOTIDE SEQUENCE [LARGE SCALE GENOMIC DNA]</scope>
    <source>
        <strain evidence="9 10">YoMME</strain>
    </source>
</reference>
<keyword evidence="5 7" id="KW-1133">Transmembrane helix</keyword>
<comment type="similarity">
    <text evidence="2">Belongs to the acyltransferase 3 family.</text>
</comment>
<name>A0ABS8YBL0_9BACL</name>
<comment type="subcellular location">
    <subcellularLocation>
        <location evidence="1">Cell membrane</location>
        <topology evidence="1">Multi-pass membrane protein</topology>
    </subcellularLocation>
</comment>
<evidence type="ECO:0000259" key="8">
    <source>
        <dbReference type="Pfam" id="PF01757"/>
    </source>
</evidence>
<evidence type="ECO:0000256" key="5">
    <source>
        <dbReference type="ARBA" id="ARBA00022989"/>
    </source>
</evidence>
<comment type="caution">
    <text evidence="9">The sequence shown here is derived from an EMBL/GenBank/DDBJ whole genome shotgun (WGS) entry which is preliminary data.</text>
</comment>
<accession>A0ABS8YBL0</accession>
<proteinExistence type="inferred from homology"/>
<keyword evidence="9" id="KW-0808">Transferase</keyword>
<feature type="domain" description="Acyltransferase 3" evidence="8">
    <location>
        <begin position="11"/>
        <end position="353"/>
    </location>
</feature>
<dbReference type="RefSeq" id="WP_233695576.1">
    <property type="nucleotide sequence ID" value="NZ_JAJNBZ010000002.1"/>
</dbReference>
<feature type="transmembrane region" description="Helical" evidence="7">
    <location>
        <begin position="301"/>
        <end position="322"/>
    </location>
</feature>
<dbReference type="Proteomes" id="UP001199916">
    <property type="component" value="Unassembled WGS sequence"/>
</dbReference>
<keyword evidence="10" id="KW-1185">Reference proteome</keyword>
<feature type="transmembrane region" description="Helical" evidence="7">
    <location>
        <begin position="342"/>
        <end position="370"/>
    </location>
</feature>
<feature type="transmembrane region" description="Helical" evidence="7">
    <location>
        <begin position="232"/>
        <end position="254"/>
    </location>
</feature>
<feature type="transmembrane region" description="Helical" evidence="7">
    <location>
        <begin position="49"/>
        <end position="70"/>
    </location>
</feature>
<dbReference type="Pfam" id="PF01757">
    <property type="entry name" value="Acyl_transf_3"/>
    <property type="match status" value="1"/>
</dbReference>
<gene>
    <name evidence="9" type="ORF">LQV63_02875</name>
</gene>
<evidence type="ECO:0000256" key="4">
    <source>
        <dbReference type="ARBA" id="ARBA00022692"/>
    </source>
</evidence>
<feature type="transmembrane region" description="Helical" evidence="7">
    <location>
        <begin position="269"/>
        <end position="289"/>
    </location>
</feature>
<feature type="transmembrane region" description="Helical" evidence="7">
    <location>
        <begin position="133"/>
        <end position="150"/>
    </location>
</feature>
<protein>
    <submittedName>
        <fullName evidence="9">Acyltransferase</fullName>
    </submittedName>
</protein>
<keyword evidence="9" id="KW-0012">Acyltransferase</keyword>
<dbReference type="PANTHER" id="PTHR40074:SF2">
    <property type="entry name" value="O-ACETYLTRANSFERASE WECH"/>
    <property type="match status" value="1"/>
</dbReference>
<evidence type="ECO:0000256" key="1">
    <source>
        <dbReference type="ARBA" id="ARBA00004651"/>
    </source>
</evidence>
<organism evidence="9 10">
    <name type="scientific">Paenibacillus profundus</name>
    <dbReference type="NCBI Taxonomy" id="1173085"/>
    <lineage>
        <taxon>Bacteria</taxon>
        <taxon>Bacillati</taxon>
        <taxon>Bacillota</taxon>
        <taxon>Bacilli</taxon>
        <taxon>Bacillales</taxon>
        <taxon>Paenibacillaceae</taxon>
        <taxon>Paenibacillus</taxon>
    </lineage>
</organism>
<sequence length="394" mass="45646">MAARKERITAIPIVRALAMLGVISVHATSDAAVEMTRSKMYYGYTFFNIFFKYGTPTFILLSSFVLFYNYGGREMLQSSVLKKFYRNRLRYVIIPYILSSIFYFTFVHTTIYTDRSWDEMIRTFVTQILTGSAYTHLYFVFISIQFYLLFPLMLQLFRSRKITAWAIPLGLLLQWGFVVWNKYDLQVVSKGSIALSYMSYYFLGAYLGLNYERVRPWLSSLGMKGVQRSYRVGTALLWASWLVCALLHVQIWFWTRSTGRIMDSLVYELLWNVHTLLSAIVLMQLAFYLERRLPELLRRAMVRLGELSFGIYLVHPIFLAVYRQVPWHQGKSLLYPLYLAGGYMFALGMSWLVVSLAFSFIPFAWVGLGAPPSRSLANRRRSSRVSVSSTSSGA</sequence>
<feature type="transmembrane region" description="Helical" evidence="7">
    <location>
        <begin position="192"/>
        <end position="211"/>
    </location>
</feature>
<dbReference type="PANTHER" id="PTHR40074">
    <property type="entry name" value="O-ACETYLTRANSFERASE WECH"/>
    <property type="match status" value="1"/>
</dbReference>
<keyword evidence="6 7" id="KW-0472">Membrane</keyword>